<keyword evidence="5" id="KW-0653">Protein transport</keyword>
<keyword evidence="7 11" id="KW-0472">Membrane</keyword>
<keyword evidence="9" id="KW-0175">Coiled coil</keyword>
<feature type="region of interest" description="Disordered" evidence="10">
    <location>
        <begin position="207"/>
        <end position="236"/>
    </location>
</feature>
<dbReference type="GO" id="GO:0000139">
    <property type="term" value="C:Golgi membrane"/>
    <property type="evidence" value="ECO:0007669"/>
    <property type="project" value="UniProtKB-SubCell"/>
</dbReference>
<evidence type="ECO:0000259" key="13">
    <source>
        <dbReference type="Pfam" id="PF11721"/>
    </source>
</evidence>
<dbReference type="GO" id="GO:0017119">
    <property type="term" value="C:Golgi transport complex"/>
    <property type="evidence" value="ECO:0007669"/>
    <property type="project" value="InterPro"/>
</dbReference>
<keyword evidence="14" id="KW-1185">Reference proteome</keyword>
<organism evidence="14 15">
    <name type="scientific">Romanomermis culicivorax</name>
    <name type="common">Nematode worm</name>
    <dbReference type="NCBI Taxonomy" id="13658"/>
    <lineage>
        <taxon>Eukaryota</taxon>
        <taxon>Metazoa</taxon>
        <taxon>Ecdysozoa</taxon>
        <taxon>Nematoda</taxon>
        <taxon>Enoplea</taxon>
        <taxon>Dorylaimia</taxon>
        <taxon>Mermithida</taxon>
        <taxon>Mermithoidea</taxon>
        <taxon>Mermithidae</taxon>
        <taxon>Romanomermis</taxon>
    </lineage>
</organism>
<evidence type="ECO:0000256" key="5">
    <source>
        <dbReference type="ARBA" id="ARBA00022927"/>
    </source>
</evidence>
<proteinExistence type="inferred from homology"/>
<sequence>MDCSAATALFFAYILNTIGLGDAVNEILFAINAGGPEHVDTSNIRYEADPLRQGIPSDYGKRYLIGRTERYNIGNFEYSIPVDPKKVKDGDYVLVLKFSEVYFNAPKEKVFSVALNDRPIVNDIDVFAKVGKAVAYDEIVPFTIKNRKMTLNGESFDFDGTFTLTFLQGEYDNPKINAFYMMRGKPQDVPPMPELEMNEEDEFLAKRDEKHDPEPEEEEESAESTETKAKIASGPQIADPYAQQEVSQMFIPILIALACFFPVLFCLCRFGGLTVRGLMDFSKFTSENFDPADWINDVFQNPEAQQNKEHYASNLVMKLQLLIQEVARSLEDTSQQIVHFIPKLNREITVMQQEANLLKSKMLSIERDVQKIEKDTCSTMDSLLHLDEAKSRLLEVEKALKEVDNWVTLVKDIDSIFQSGNAATIFERLLNMQQSLEVFGTKVKDYQERSDFLERLKDQFVIAISPSIINCLTSQDLESAQYFYRMLLRLNRSSDFENYCVKVTK</sequence>
<reference evidence="15" key="1">
    <citation type="submission" date="2022-11" db="UniProtKB">
        <authorList>
            <consortium name="WormBaseParasite"/>
        </authorList>
    </citation>
    <scope>IDENTIFICATION</scope>
</reference>
<evidence type="ECO:0000313" key="15">
    <source>
        <dbReference type="WBParaSite" id="nRc.2.0.1.t18473-RA"/>
    </source>
</evidence>
<evidence type="ECO:0000256" key="3">
    <source>
        <dbReference type="ARBA" id="ARBA00020984"/>
    </source>
</evidence>
<evidence type="ECO:0000256" key="10">
    <source>
        <dbReference type="SAM" id="MobiDB-lite"/>
    </source>
</evidence>
<evidence type="ECO:0000256" key="2">
    <source>
        <dbReference type="ARBA" id="ARBA00005831"/>
    </source>
</evidence>
<evidence type="ECO:0000256" key="12">
    <source>
        <dbReference type="SAM" id="SignalP"/>
    </source>
</evidence>
<evidence type="ECO:0000256" key="6">
    <source>
        <dbReference type="ARBA" id="ARBA00023034"/>
    </source>
</evidence>
<dbReference type="GO" id="GO:0006886">
    <property type="term" value="P:intracellular protein transport"/>
    <property type="evidence" value="ECO:0007669"/>
    <property type="project" value="InterPro"/>
</dbReference>
<evidence type="ECO:0000256" key="9">
    <source>
        <dbReference type="SAM" id="Coils"/>
    </source>
</evidence>
<dbReference type="Pfam" id="PF11721">
    <property type="entry name" value="Malectin"/>
    <property type="match status" value="1"/>
</dbReference>
<dbReference type="InterPro" id="IPR019335">
    <property type="entry name" value="COG7"/>
</dbReference>
<dbReference type="Proteomes" id="UP000887565">
    <property type="component" value="Unplaced"/>
</dbReference>
<protein>
    <recommendedName>
        <fullName evidence="3">Conserved oligomeric Golgi complex subunit 7</fullName>
    </recommendedName>
    <alternativeName>
        <fullName evidence="8">Component of oligomeric Golgi complex 7</fullName>
    </alternativeName>
</protein>
<feature type="domain" description="Malectin" evidence="13">
    <location>
        <begin position="28"/>
        <end position="179"/>
    </location>
</feature>
<comment type="similarity">
    <text evidence="2">Belongs to the COG7 family.</text>
</comment>
<keyword evidence="4" id="KW-0813">Transport</keyword>
<feature type="transmembrane region" description="Helical" evidence="11">
    <location>
        <begin position="249"/>
        <end position="270"/>
    </location>
</feature>
<keyword evidence="11" id="KW-1133">Transmembrane helix</keyword>
<evidence type="ECO:0000256" key="11">
    <source>
        <dbReference type="SAM" id="Phobius"/>
    </source>
</evidence>
<dbReference type="Pfam" id="PF10191">
    <property type="entry name" value="COG7"/>
    <property type="match status" value="1"/>
</dbReference>
<feature type="coiled-coil region" evidence="9">
    <location>
        <begin position="341"/>
        <end position="375"/>
    </location>
</feature>
<feature type="signal peptide" evidence="12">
    <location>
        <begin position="1"/>
        <end position="23"/>
    </location>
</feature>
<dbReference type="PANTHER" id="PTHR21443:SF0">
    <property type="entry name" value="CONSERVED OLIGOMERIC GOLGI COMPLEX SUBUNIT 7"/>
    <property type="match status" value="1"/>
</dbReference>
<evidence type="ECO:0000256" key="7">
    <source>
        <dbReference type="ARBA" id="ARBA00023136"/>
    </source>
</evidence>
<keyword evidence="11" id="KW-0812">Transmembrane</keyword>
<evidence type="ECO:0000256" key="1">
    <source>
        <dbReference type="ARBA" id="ARBA00004395"/>
    </source>
</evidence>
<dbReference type="GO" id="GO:0006890">
    <property type="term" value="P:retrograde vesicle-mediated transport, Golgi to endoplasmic reticulum"/>
    <property type="evidence" value="ECO:0007669"/>
    <property type="project" value="TreeGrafter"/>
</dbReference>
<keyword evidence="6" id="KW-0333">Golgi apparatus</keyword>
<dbReference type="InterPro" id="IPR021720">
    <property type="entry name" value="Malectin_dom"/>
</dbReference>
<dbReference type="PANTHER" id="PTHR21443">
    <property type="entry name" value="CONSERVED OLIGOMERIC GOLGI COMPLEX COMPONENT 7"/>
    <property type="match status" value="1"/>
</dbReference>
<feature type="compositionally biased region" description="Acidic residues" evidence="10">
    <location>
        <begin position="214"/>
        <end position="223"/>
    </location>
</feature>
<evidence type="ECO:0000256" key="8">
    <source>
        <dbReference type="ARBA" id="ARBA00031345"/>
    </source>
</evidence>
<name>A0A915IXC0_ROMCU</name>
<dbReference type="WBParaSite" id="nRc.2.0.1.t18473-RA">
    <property type="protein sequence ID" value="nRc.2.0.1.t18473-RA"/>
    <property type="gene ID" value="nRc.2.0.1.g18473"/>
</dbReference>
<accession>A0A915IXC0</accession>
<dbReference type="GO" id="GO:0007030">
    <property type="term" value="P:Golgi organization"/>
    <property type="evidence" value="ECO:0007669"/>
    <property type="project" value="TreeGrafter"/>
</dbReference>
<evidence type="ECO:0000313" key="14">
    <source>
        <dbReference type="Proteomes" id="UP000887565"/>
    </source>
</evidence>
<evidence type="ECO:0000256" key="4">
    <source>
        <dbReference type="ARBA" id="ARBA00022448"/>
    </source>
</evidence>
<feature type="chain" id="PRO_5037823680" description="Conserved oligomeric Golgi complex subunit 7" evidence="12">
    <location>
        <begin position="24"/>
        <end position="505"/>
    </location>
</feature>
<comment type="subcellular location">
    <subcellularLocation>
        <location evidence="1">Golgi apparatus membrane</location>
        <topology evidence="1">Peripheral membrane protein</topology>
    </subcellularLocation>
</comment>
<dbReference type="Gene3D" id="2.60.120.430">
    <property type="entry name" value="Galactose-binding lectin"/>
    <property type="match status" value="1"/>
</dbReference>
<keyword evidence="12" id="KW-0732">Signal</keyword>
<dbReference type="AlphaFoldDB" id="A0A915IXC0"/>